<proteinExistence type="predicted"/>
<dbReference type="PANTHER" id="PTHR38037">
    <property type="entry name" value="ZN_PROTEASE DOMAIN-CONTAINING PROTEIN"/>
    <property type="match status" value="1"/>
</dbReference>
<evidence type="ECO:0000313" key="3">
    <source>
        <dbReference type="Proteomes" id="UP000316213"/>
    </source>
</evidence>
<dbReference type="PANTHER" id="PTHR38037:SF1">
    <property type="entry name" value="ATP-DEPENDENT ZINC PROTEASE DOMAIN-CONTAINING PROTEIN-RELATED"/>
    <property type="match status" value="1"/>
</dbReference>
<dbReference type="EMBL" id="SJPM01000019">
    <property type="protein sequence ID" value="TWT89292.1"/>
    <property type="molecule type" value="Genomic_DNA"/>
</dbReference>
<dbReference type="Pfam" id="PF05618">
    <property type="entry name" value="Zn_protease"/>
    <property type="match status" value="1"/>
</dbReference>
<reference evidence="2 3" key="1">
    <citation type="submission" date="2019-02" db="EMBL/GenBank/DDBJ databases">
        <title>Deep-cultivation of Planctomycetes and their phenomic and genomic characterization uncovers novel biology.</title>
        <authorList>
            <person name="Wiegand S."/>
            <person name="Jogler M."/>
            <person name="Boedeker C."/>
            <person name="Pinto D."/>
            <person name="Vollmers J."/>
            <person name="Rivas-Marin E."/>
            <person name="Kohn T."/>
            <person name="Peeters S.H."/>
            <person name="Heuer A."/>
            <person name="Rast P."/>
            <person name="Oberbeckmann S."/>
            <person name="Bunk B."/>
            <person name="Jeske O."/>
            <person name="Meyerdierks A."/>
            <person name="Storesund J.E."/>
            <person name="Kallscheuer N."/>
            <person name="Luecker S."/>
            <person name="Lage O.M."/>
            <person name="Pohl T."/>
            <person name="Merkel B.J."/>
            <person name="Hornburger P."/>
            <person name="Mueller R.-W."/>
            <person name="Bruemmer F."/>
            <person name="Labrenz M."/>
            <person name="Spormann A.M."/>
            <person name="Op Den Camp H."/>
            <person name="Overmann J."/>
            <person name="Amann R."/>
            <person name="Jetten M.S.M."/>
            <person name="Mascher T."/>
            <person name="Medema M.H."/>
            <person name="Devos D.P."/>
            <person name="Kaster A.-K."/>
            <person name="Ovreas L."/>
            <person name="Rohde M."/>
            <person name="Galperin M.Y."/>
            <person name="Jogler C."/>
        </authorList>
    </citation>
    <scope>NUCLEOTIDE SEQUENCE [LARGE SCALE GENOMIC DNA]</scope>
    <source>
        <strain evidence="2 3">Pla100</strain>
    </source>
</reference>
<sequence length="167" mass="18974">MTAHDQKKPQDSPGGDAITPAPMKVIGWREWVSLPGLNVRRIKAKIDTGARSSSLHAFDVETYTLDGIERVKFSIHPAQERDDIFVNADVPILERRHVKSSNGEVSERIVIRTELFLLNQRMQVDLTLANRDAMGFRMLVGREAIRTRFLVDSGGSFLAGRRRRKHR</sequence>
<dbReference type="InterPro" id="IPR021109">
    <property type="entry name" value="Peptidase_aspartic_dom_sf"/>
</dbReference>
<accession>A0A5C5ZP64</accession>
<feature type="domain" description="Retropepsin-like aspartic endopeptidase" evidence="1">
    <location>
        <begin position="25"/>
        <end position="160"/>
    </location>
</feature>
<evidence type="ECO:0000313" key="2">
    <source>
        <dbReference type="EMBL" id="TWT89292.1"/>
    </source>
</evidence>
<dbReference type="AlphaFoldDB" id="A0A5C5ZP64"/>
<dbReference type="InterPro" id="IPR008503">
    <property type="entry name" value="Asp_endopeptidase"/>
</dbReference>
<dbReference type="Proteomes" id="UP000316213">
    <property type="component" value="Unassembled WGS sequence"/>
</dbReference>
<name>A0A5C5ZP64_9BACT</name>
<dbReference type="OrthoDB" id="9782977at2"/>
<gene>
    <name evidence="2" type="ORF">Pla100_56090</name>
</gene>
<protein>
    <recommendedName>
        <fullName evidence="1">Retropepsin-like aspartic endopeptidase domain-containing protein</fullName>
    </recommendedName>
</protein>
<dbReference type="Gene3D" id="2.40.70.10">
    <property type="entry name" value="Acid Proteases"/>
    <property type="match status" value="1"/>
</dbReference>
<dbReference type="SUPFAM" id="SSF50630">
    <property type="entry name" value="Acid proteases"/>
    <property type="match status" value="1"/>
</dbReference>
<organism evidence="2 3">
    <name type="scientific">Neorhodopirellula pilleata</name>
    <dbReference type="NCBI Taxonomy" id="2714738"/>
    <lineage>
        <taxon>Bacteria</taxon>
        <taxon>Pseudomonadati</taxon>
        <taxon>Planctomycetota</taxon>
        <taxon>Planctomycetia</taxon>
        <taxon>Pirellulales</taxon>
        <taxon>Pirellulaceae</taxon>
        <taxon>Neorhodopirellula</taxon>
    </lineage>
</organism>
<evidence type="ECO:0000259" key="1">
    <source>
        <dbReference type="Pfam" id="PF05618"/>
    </source>
</evidence>
<keyword evidence="3" id="KW-1185">Reference proteome</keyword>
<comment type="caution">
    <text evidence="2">The sequence shown here is derived from an EMBL/GenBank/DDBJ whole genome shotgun (WGS) entry which is preliminary data.</text>
</comment>